<dbReference type="SUPFAM" id="SSF52440">
    <property type="entry name" value="PreATP-grasp domain"/>
    <property type="match status" value="1"/>
</dbReference>
<dbReference type="InterPro" id="IPR037123">
    <property type="entry name" value="PRibGlycinamide_synth_C_sf"/>
</dbReference>
<dbReference type="FunFam" id="3.30.470.20:FF:000018">
    <property type="entry name" value="Trifunctional purine biosynthetic protein adenosine-3"/>
    <property type="match status" value="1"/>
</dbReference>
<evidence type="ECO:0000256" key="1">
    <source>
        <dbReference type="ARBA" id="ARBA00001936"/>
    </source>
</evidence>
<keyword evidence="18" id="KW-1185">Reference proteome</keyword>
<protein>
    <recommendedName>
        <fullName evidence="4 14">Phosphoribosylamine--glycine ligase</fullName>
        <ecNumber evidence="4 14">6.3.4.13</ecNumber>
    </recommendedName>
    <alternativeName>
        <fullName evidence="14">GARS</fullName>
    </alternativeName>
    <alternativeName>
        <fullName evidence="12 14">Glycinamide ribonucleotide synthetase</fullName>
    </alternativeName>
    <alternativeName>
        <fullName evidence="13 14">Phosphoribosylglycinamide synthetase</fullName>
    </alternativeName>
</protein>
<evidence type="ECO:0000256" key="11">
    <source>
        <dbReference type="ARBA" id="ARBA00038345"/>
    </source>
</evidence>
<comment type="cofactor">
    <cofactor evidence="1">
        <name>Mn(2+)</name>
        <dbReference type="ChEBI" id="CHEBI:29035"/>
    </cofactor>
</comment>
<dbReference type="InterPro" id="IPR020562">
    <property type="entry name" value="PRibGlycinamide_synth_N"/>
</dbReference>
<dbReference type="InterPro" id="IPR016185">
    <property type="entry name" value="PreATP-grasp_dom_sf"/>
</dbReference>
<dbReference type="PANTHER" id="PTHR43472">
    <property type="entry name" value="PHOSPHORIBOSYLAMINE--GLYCINE LIGASE"/>
    <property type="match status" value="1"/>
</dbReference>
<comment type="pathway">
    <text evidence="3 14">Purine metabolism; IMP biosynthesis via de novo pathway; N(1)-(5-phospho-D-ribosyl)glycinamide from 5-phospho-alpha-D-ribose 1-diphosphate: step 2/2.</text>
</comment>
<dbReference type="InterPro" id="IPR020561">
    <property type="entry name" value="PRibGlycinamid_synth_ATP-grasp"/>
</dbReference>
<dbReference type="RefSeq" id="WP_144350992.1">
    <property type="nucleotide sequence ID" value="NZ_CP036259.1"/>
</dbReference>
<comment type="cofactor">
    <cofactor evidence="2">
        <name>Mg(2+)</name>
        <dbReference type="ChEBI" id="CHEBI:18420"/>
    </cofactor>
</comment>
<evidence type="ECO:0000256" key="7">
    <source>
        <dbReference type="ARBA" id="ARBA00022741"/>
    </source>
</evidence>
<dbReference type="SMART" id="SM01210">
    <property type="entry name" value="GARS_C"/>
    <property type="match status" value="1"/>
</dbReference>
<dbReference type="AlphaFoldDB" id="A0A517DVW4"/>
<name>A0A517DVW4_9FIRM</name>
<dbReference type="KEGG" id="sted:SPTER_28910"/>
<dbReference type="OrthoDB" id="9807240at2"/>
<dbReference type="InterPro" id="IPR013815">
    <property type="entry name" value="ATP_grasp_subdomain_1"/>
</dbReference>
<dbReference type="SMART" id="SM01209">
    <property type="entry name" value="GARS_A"/>
    <property type="match status" value="1"/>
</dbReference>
<dbReference type="Gene3D" id="3.30.1490.20">
    <property type="entry name" value="ATP-grasp fold, A domain"/>
    <property type="match status" value="1"/>
</dbReference>
<dbReference type="PROSITE" id="PS00184">
    <property type="entry name" value="GARS"/>
    <property type="match status" value="1"/>
</dbReference>
<keyword evidence="7 15" id="KW-0547">Nucleotide-binding</keyword>
<evidence type="ECO:0000313" key="18">
    <source>
        <dbReference type="Proteomes" id="UP000320776"/>
    </source>
</evidence>
<evidence type="ECO:0000256" key="13">
    <source>
        <dbReference type="ARBA" id="ARBA00042864"/>
    </source>
</evidence>
<evidence type="ECO:0000256" key="9">
    <source>
        <dbReference type="ARBA" id="ARBA00022840"/>
    </source>
</evidence>
<dbReference type="FunFam" id="3.90.600.10:FF:000001">
    <property type="entry name" value="Trifunctional purine biosynthetic protein adenosine-3"/>
    <property type="match status" value="1"/>
</dbReference>
<sequence>MNILLIGGGGREHALAWKLKQSPRVEKLYCVPGNPGLASLAECVALDITDNEALGRFALAHDIGLTVVGPELPLTNGLVDHFTALNLKVFGPSRQAAQLEGSKAFAKGIMHKYNIPAAASAAFADAEKAIAYIQEQGAPIVVKADGLAAGKGVVVAMTVEEAIAAVTMIMQDKAFGSAGNLVVIEEYLAGEEASLLAFTDGFTVAPMIAAQDHKRIFDNDQGPNTGGMGTYAPAPVVTEAVRAQVTREVLQRVVDALRQEGIIYKGCLYAGLIITEQGPKVIEFNARFGDPETQVVLPLLNSDLVAVMEACVDERLADITLEWANQAAVCVVLAADGYPGSYTKGDPISGLDRVQAQGAIAFHAGTGCKDGRIVTNGGRVLGVTAVANDIQAAVAKVYQAVSEIKFAGMQYRNDIAHRAFNRK</sequence>
<evidence type="ECO:0000256" key="12">
    <source>
        <dbReference type="ARBA" id="ARBA00042242"/>
    </source>
</evidence>
<dbReference type="EMBL" id="CP036259">
    <property type="protein sequence ID" value="QDR81505.1"/>
    <property type="molecule type" value="Genomic_DNA"/>
</dbReference>
<dbReference type="PROSITE" id="PS50975">
    <property type="entry name" value="ATP_GRASP"/>
    <property type="match status" value="1"/>
</dbReference>
<evidence type="ECO:0000259" key="16">
    <source>
        <dbReference type="PROSITE" id="PS50975"/>
    </source>
</evidence>
<dbReference type="HAMAP" id="MF_00138">
    <property type="entry name" value="GARS"/>
    <property type="match status" value="1"/>
</dbReference>
<keyword evidence="9 15" id="KW-0067">ATP-binding</keyword>
<feature type="domain" description="ATP-grasp" evidence="16">
    <location>
        <begin position="107"/>
        <end position="313"/>
    </location>
</feature>
<dbReference type="InterPro" id="IPR020559">
    <property type="entry name" value="PRibGlycinamide_synth_CS"/>
</dbReference>
<evidence type="ECO:0000256" key="15">
    <source>
        <dbReference type="PROSITE-ProRule" id="PRU00409"/>
    </source>
</evidence>
<dbReference type="InterPro" id="IPR020560">
    <property type="entry name" value="PRibGlycinamide_synth_C-dom"/>
</dbReference>
<proteinExistence type="inferred from homology"/>
<accession>A0A517DVW4</accession>
<dbReference type="EC" id="6.3.4.13" evidence="4 14"/>
<dbReference type="Gene3D" id="3.40.50.20">
    <property type="match status" value="1"/>
</dbReference>
<dbReference type="PANTHER" id="PTHR43472:SF1">
    <property type="entry name" value="PHOSPHORIBOSYLAMINE--GLYCINE LIGASE, CHLOROPLASTIC"/>
    <property type="match status" value="1"/>
</dbReference>
<evidence type="ECO:0000256" key="6">
    <source>
        <dbReference type="ARBA" id="ARBA00022723"/>
    </source>
</evidence>
<keyword evidence="6" id="KW-0479">Metal-binding</keyword>
<organism evidence="17 18">
    <name type="scientific">Sporomusa termitida</name>
    <dbReference type="NCBI Taxonomy" id="2377"/>
    <lineage>
        <taxon>Bacteria</taxon>
        <taxon>Bacillati</taxon>
        <taxon>Bacillota</taxon>
        <taxon>Negativicutes</taxon>
        <taxon>Selenomonadales</taxon>
        <taxon>Sporomusaceae</taxon>
        <taxon>Sporomusa</taxon>
    </lineage>
</organism>
<dbReference type="Gene3D" id="3.90.600.10">
    <property type="entry name" value="Phosphoribosylglycinamide synthetase, C-terminal domain"/>
    <property type="match status" value="1"/>
</dbReference>
<dbReference type="GO" id="GO:0009113">
    <property type="term" value="P:purine nucleobase biosynthetic process"/>
    <property type="evidence" value="ECO:0007669"/>
    <property type="project" value="InterPro"/>
</dbReference>
<dbReference type="GO" id="GO:0006189">
    <property type="term" value="P:'de novo' IMP biosynthetic process"/>
    <property type="evidence" value="ECO:0007669"/>
    <property type="project" value="UniProtKB-UniRule"/>
</dbReference>
<keyword evidence="8 14" id="KW-0658">Purine biosynthesis</keyword>
<dbReference type="FunFam" id="3.30.1490.20:FF:000006">
    <property type="entry name" value="phosphoribosylamine--glycine ligase, chloroplastic-like"/>
    <property type="match status" value="1"/>
</dbReference>
<evidence type="ECO:0000256" key="2">
    <source>
        <dbReference type="ARBA" id="ARBA00001946"/>
    </source>
</evidence>
<keyword evidence="10" id="KW-0464">Manganese</keyword>
<comment type="similarity">
    <text evidence="11 14">Belongs to the GARS family.</text>
</comment>
<dbReference type="GO" id="GO:0004637">
    <property type="term" value="F:phosphoribosylamine-glycine ligase activity"/>
    <property type="evidence" value="ECO:0007669"/>
    <property type="project" value="UniProtKB-UniRule"/>
</dbReference>
<dbReference type="GO" id="GO:0005524">
    <property type="term" value="F:ATP binding"/>
    <property type="evidence" value="ECO:0007669"/>
    <property type="project" value="UniProtKB-UniRule"/>
</dbReference>
<gene>
    <name evidence="14 17" type="primary">purD</name>
    <name evidence="17" type="ORF">SPTER_28910</name>
</gene>
<evidence type="ECO:0000256" key="4">
    <source>
        <dbReference type="ARBA" id="ARBA00013255"/>
    </source>
</evidence>
<dbReference type="NCBIfam" id="TIGR00877">
    <property type="entry name" value="purD"/>
    <property type="match status" value="1"/>
</dbReference>
<dbReference type="Pfam" id="PF01071">
    <property type="entry name" value="GARS_A"/>
    <property type="match status" value="1"/>
</dbReference>
<dbReference type="Gene3D" id="3.30.470.20">
    <property type="entry name" value="ATP-grasp fold, B domain"/>
    <property type="match status" value="1"/>
</dbReference>
<comment type="catalytic activity">
    <reaction evidence="14">
        <text>5-phospho-beta-D-ribosylamine + glycine + ATP = N(1)-(5-phospho-beta-D-ribosyl)glycinamide + ADP + phosphate + H(+)</text>
        <dbReference type="Rhea" id="RHEA:17453"/>
        <dbReference type="ChEBI" id="CHEBI:15378"/>
        <dbReference type="ChEBI" id="CHEBI:30616"/>
        <dbReference type="ChEBI" id="CHEBI:43474"/>
        <dbReference type="ChEBI" id="CHEBI:57305"/>
        <dbReference type="ChEBI" id="CHEBI:58681"/>
        <dbReference type="ChEBI" id="CHEBI:143788"/>
        <dbReference type="ChEBI" id="CHEBI:456216"/>
        <dbReference type="EC" id="6.3.4.13"/>
    </reaction>
</comment>
<reference evidence="17 18" key="1">
    <citation type="submission" date="2019-02" db="EMBL/GenBank/DDBJ databases">
        <title>Closed genome of Sporomusa termitida DSM 4440.</title>
        <authorList>
            <person name="Poehlein A."/>
            <person name="Daniel R."/>
        </authorList>
    </citation>
    <scope>NUCLEOTIDE SEQUENCE [LARGE SCALE GENOMIC DNA]</scope>
    <source>
        <strain evidence="17 18">DSM 4440</strain>
    </source>
</reference>
<evidence type="ECO:0000256" key="10">
    <source>
        <dbReference type="ARBA" id="ARBA00023211"/>
    </source>
</evidence>
<dbReference type="InterPro" id="IPR011761">
    <property type="entry name" value="ATP-grasp"/>
</dbReference>
<dbReference type="GO" id="GO:0046872">
    <property type="term" value="F:metal ion binding"/>
    <property type="evidence" value="ECO:0007669"/>
    <property type="project" value="UniProtKB-KW"/>
</dbReference>
<evidence type="ECO:0000256" key="14">
    <source>
        <dbReference type="HAMAP-Rule" id="MF_00138"/>
    </source>
</evidence>
<dbReference type="Pfam" id="PF02844">
    <property type="entry name" value="GARS_N"/>
    <property type="match status" value="1"/>
</dbReference>
<dbReference type="InterPro" id="IPR000115">
    <property type="entry name" value="PRibGlycinamide_synth"/>
</dbReference>
<dbReference type="Pfam" id="PF02843">
    <property type="entry name" value="GARS_C"/>
    <property type="match status" value="1"/>
</dbReference>
<evidence type="ECO:0000256" key="8">
    <source>
        <dbReference type="ARBA" id="ARBA00022755"/>
    </source>
</evidence>
<dbReference type="SUPFAM" id="SSF51246">
    <property type="entry name" value="Rudiment single hybrid motif"/>
    <property type="match status" value="1"/>
</dbReference>
<evidence type="ECO:0000313" key="17">
    <source>
        <dbReference type="EMBL" id="QDR81505.1"/>
    </source>
</evidence>
<keyword evidence="5 14" id="KW-0436">Ligase</keyword>
<dbReference type="Proteomes" id="UP000320776">
    <property type="component" value="Chromosome"/>
</dbReference>
<dbReference type="InterPro" id="IPR011054">
    <property type="entry name" value="Rudment_hybrid_motif"/>
</dbReference>
<evidence type="ECO:0000256" key="5">
    <source>
        <dbReference type="ARBA" id="ARBA00022598"/>
    </source>
</evidence>
<dbReference type="SUPFAM" id="SSF56059">
    <property type="entry name" value="Glutathione synthetase ATP-binding domain-like"/>
    <property type="match status" value="1"/>
</dbReference>
<dbReference type="UniPathway" id="UPA00074">
    <property type="reaction ID" value="UER00125"/>
</dbReference>
<evidence type="ECO:0000256" key="3">
    <source>
        <dbReference type="ARBA" id="ARBA00005174"/>
    </source>
</evidence>